<evidence type="ECO:0000313" key="3">
    <source>
        <dbReference type="Proteomes" id="UP001473302"/>
    </source>
</evidence>
<proteinExistence type="predicted"/>
<dbReference type="EMBL" id="BAABUK010000002">
    <property type="protein sequence ID" value="GAA5807014.1"/>
    <property type="molecule type" value="Genomic_DNA"/>
</dbReference>
<keyword evidence="1" id="KW-0472">Membrane</keyword>
<evidence type="ECO:0000313" key="2">
    <source>
        <dbReference type="EMBL" id="GAA5807014.1"/>
    </source>
</evidence>
<organism evidence="2 3">
    <name type="scientific">Mucor flavus</name>
    <dbReference type="NCBI Taxonomy" id="439312"/>
    <lineage>
        <taxon>Eukaryota</taxon>
        <taxon>Fungi</taxon>
        <taxon>Fungi incertae sedis</taxon>
        <taxon>Mucoromycota</taxon>
        <taxon>Mucoromycotina</taxon>
        <taxon>Mucoromycetes</taxon>
        <taxon>Mucorales</taxon>
        <taxon>Mucorineae</taxon>
        <taxon>Mucoraceae</taxon>
        <taxon>Mucor</taxon>
    </lineage>
</organism>
<sequence>MDKIDLGNFNFTVCPPGREILSGKTIIFRTACVSTVDGDMQCSRNIPPSRNCDDYVVYPMKKLLQGGGSQQCFLECFTTYPPNESVNPNSTSTQFVEIPTSAAVTAYPTFIITFVALIFALLLSSKRSH</sequence>
<accession>A0ABP9YJH7</accession>
<reference evidence="2 3" key="1">
    <citation type="submission" date="2024-04" db="EMBL/GenBank/DDBJ databases">
        <title>genome sequences of Mucor flavus KT1a and Helicostylum pulchrum KT1b strains isolated from the surface of a dry-aged beef.</title>
        <authorList>
            <person name="Toyotome T."/>
            <person name="Hosono M."/>
            <person name="Torimaru M."/>
            <person name="Fukuda K."/>
            <person name="Mikami N."/>
        </authorList>
    </citation>
    <scope>NUCLEOTIDE SEQUENCE [LARGE SCALE GENOMIC DNA]</scope>
    <source>
        <strain evidence="2 3">KT1a</strain>
    </source>
</reference>
<evidence type="ECO:0000256" key="1">
    <source>
        <dbReference type="SAM" id="Phobius"/>
    </source>
</evidence>
<feature type="transmembrane region" description="Helical" evidence="1">
    <location>
        <begin position="104"/>
        <end position="123"/>
    </location>
</feature>
<keyword evidence="3" id="KW-1185">Reference proteome</keyword>
<keyword evidence="1" id="KW-0812">Transmembrane</keyword>
<name>A0ABP9YJH7_9FUNG</name>
<gene>
    <name evidence="2" type="ORF">MFLAVUS_000363</name>
</gene>
<comment type="caution">
    <text evidence="2">The sequence shown here is derived from an EMBL/GenBank/DDBJ whole genome shotgun (WGS) entry which is preliminary data.</text>
</comment>
<dbReference type="Proteomes" id="UP001473302">
    <property type="component" value="Unassembled WGS sequence"/>
</dbReference>
<keyword evidence="1" id="KW-1133">Transmembrane helix</keyword>
<protein>
    <submittedName>
        <fullName evidence="2">Uncharacterized protein</fullName>
    </submittedName>
</protein>